<sequence>MNPVPEPEASPGEESAPAAATAELTVEPAVEPAVEPTAELGRIGRRRRRRGVRTARRGRRRTYFWRAVIGVFVLLIGYVGVTLVPYLTAPGTDPLNARVAEWARDHDMSMIVTWLENETYSPPATGGKLDAGQLAQLKARSETATGDEAGARPKLKLAPADRPADITPFAAGAVPGEGVFSPAVIGPLGNPIVETAALRPDPDHTSNLAYVAWLNQRALRFTLQPGYQQPGGTWNEPDYLSSDVLPRLVATWNGGFKVDPDDAMGGFYEDGHEAVPLVDGKAAEVFYQDGTLKIGQWGRDLTMSPDVSAVRENLNLLVDKGAVTVGPMDGSGADWGYTIRGWYYIARSGVGMTANGDIVYVGGTELSVYTLANLLKAAGAVYGMELDINPDWTSFMTYNGLQDPQHPAAQKLWDFDQPSDRYFSPSDRDFVTVHAR</sequence>
<evidence type="ECO:0000256" key="2">
    <source>
        <dbReference type="SAM" id="Phobius"/>
    </source>
</evidence>
<name>A0A941ERL5_9ACTN</name>
<dbReference type="Proteomes" id="UP000675781">
    <property type="component" value="Unassembled WGS sequence"/>
</dbReference>
<comment type="caution">
    <text evidence="3">The sequence shown here is derived from an EMBL/GenBank/DDBJ whole genome shotgun (WGS) entry which is preliminary data.</text>
</comment>
<proteinExistence type="predicted"/>
<evidence type="ECO:0000313" key="3">
    <source>
        <dbReference type="EMBL" id="MBR7835883.1"/>
    </source>
</evidence>
<accession>A0A941ERL5</accession>
<evidence type="ECO:0000313" key="4">
    <source>
        <dbReference type="Proteomes" id="UP000675781"/>
    </source>
</evidence>
<keyword evidence="4" id="KW-1185">Reference proteome</keyword>
<keyword evidence="2" id="KW-0472">Membrane</keyword>
<dbReference type="RefSeq" id="WP_212530373.1">
    <property type="nucleotide sequence ID" value="NZ_JAGSOG010000114.1"/>
</dbReference>
<evidence type="ECO:0000256" key="1">
    <source>
        <dbReference type="SAM" id="MobiDB-lite"/>
    </source>
</evidence>
<keyword evidence="3" id="KW-0378">Hydrolase</keyword>
<protein>
    <submittedName>
        <fullName evidence="3">Phosphodiester glycosidase family protein</fullName>
    </submittedName>
</protein>
<keyword evidence="2" id="KW-0812">Transmembrane</keyword>
<organism evidence="3 4">
    <name type="scientific">Actinospica durhamensis</name>
    <dbReference type="NCBI Taxonomy" id="1508375"/>
    <lineage>
        <taxon>Bacteria</taxon>
        <taxon>Bacillati</taxon>
        <taxon>Actinomycetota</taxon>
        <taxon>Actinomycetes</taxon>
        <taxon>Catenulisporales</taxon>
        <taxon>Actinospicaceae</taxon>
        <taxon>Actinospica</taxon>
    </lineage>
</organism>
<feature type="region of interest" description="Disordered" evidence="1">
    <location>
        <begin position="1"/>
        <end position="21"/>
    </location>
</feature>
<dbReference type="EMBL" id="JAGSOG010000114">
    <property type="protein sequence ID" value="MBR7835883.1"/>
    <property type="molecule type" value="Genomic_DNA"/>
</dbReference>
<gene>
    <name evidence="3" type="ORF">KDL01_21595</name>
</gene>
<keyword evidence="2" id="KW-1133">Transmembrane helix</keyword>
<dbReference type="AlphaFoldDB" id="A0A941ERL5"/>
<keyword evidence="3" id="KW-0326">Glycosidase</keyword>
<feature type="transmembrane region" description="Helical" evidence="2">
    <location>
        <begin position="63"/>
        <end position="87"/>
    </location>
</feature>
<reference evidence="3" key="1">
    <citation type="submission" date="2021-04" db="EMBL/GenBank/DDBJ databases">
        <title>Genome based classification of Actinospica acidithermotolerans sp. nov., an actinobacterium isolated from an Indonesian hot spring.</title>
        <authorList>
            <person name="Kusuma A.B."/>
            <person name="Putra K.E."/>
            <person name="Nafisah S."/>
            <person name="Loh J."/>
            <person name="Nouioui I."/>
            <person name="Goodfellow M."/>
        </authorList>
    </citation>
    <scope>NUCLEOTIDE SEQUENCE</scope>
    <source>
        <strain evidence="3">CSCA 57</strain>
    </source>
</reference>
<feature type="compositionally biased region" description="Low complexity" evidence="1">
    <location>
        <begin position="9"/>
        <end position="21"/>
    </location>
</feature>
<dbReference type="GO" id="GO:0016798">
    <property type="term" value="F:hydrolase activity, acting on glycosyl bonds"/>
    <property type="evidence" value="ECO:0007669"/>
    <property type="project" value="UniProtKB-KW"/>
</dbReference>